<feature type="compositionally biased region" description="Basic residues" evidence="1">
    <location>
        <begin position="311"/>
        <end position="320"/>
    </location>
</feature>
<dbReference type="EMBL" id="PGVE01000012">
    <property type="protein sequence ID" value="PLS09626.1"/>
    <property type="molecule type" value="Genomic_DNA"/>
</dbReference>
<proteinExistence type="predicted"/>
<organism evidence="2 3">
    <name type="scientific">Neobacillus cucumis</name>
    <dbReference type="NCBI Taxonomy" id="1740721"/>
    <lineage>
        <taxon>Bacteria</taxon>
        <taxon>Bacillati</taxon>
        <taxon>Bacillota</taxon>
        <taxon>Bacilli</taxon>
        <taxon>Bacillales</taxon>
        <taxon>Bacillaceae</taxon>
        <taxon>Neobacillus</taxon>
    </lineage>
</organism>
<evidence type="ECO:0000256" key="1">
    <source>
        <dbReference type="SAM" id="MobiDB-lite"/>
    </source>
</evidence>
<evidence type="ECO:0000313" key="2">
    <source>
        <dbReference type="EMBL" id="PLS09626.1"/>
    </source>
</evidence>
<dbReference type="Proteomes" id="UP000234950">
    <property type="component" value="Unassembled WGS sequence"/>
</dbReference>
<feature type="region of interest" description="Disordered" evidence="1">
    <location>
        <begin position="245"/>
        <end position="280"/>
    </location>
</feature>
<sequence length="320" mass="34803">MPTVSIVSIFTRGARSSETPELRTARVQADIRRANEVWSTGFAPGVSCGINFVLLREFYRPEITIDAGTVTAGVGDQRIIDLINETRAQVNNATAIYLVYLSGQTFSGGAVGNAGPRFENFFNINNFTIFGRAALSDGAFETYLLAHEVGHVLFGRFLSEDINSFTVNDPSNPGDPHNNNPQNIMFPFVPAMNPFLNSQQCATASQSRVLLENAASTAGLTAMGFAGAAAGGGFAASGSSFGPMVNDESFDQMESSDPCGCSGEHHHNHPHHHHHHHDMHNNPKIVRKLNKRVDCLVKNIGPDKPEIFPKPPKKHKKDCY</sequence>
<reference evidence="2 3" key="1">
    <citation type="submission" date="2017-11" db="EMBL/GenBank/DDBJ databases">
        <title>Comparitive Functional Genomics of Dry Heat Resistant strains isolated from the Viking Spacecraft.</title>
        <authorList>
            <person name="Seuylemezian A."/>
            <person name="Cooper K."/>
            <person name="Vaishampayan P."/>
        </authorList>
    </citation>
    <scope>NUCLEOTIDE SEQUENCE [LARGE SCALE GENOMIC DNA]</scope>
    <source>
        <strain evidence="2 3">V32-6</strain>
    </source>
</reference>
<comment type="caution">
    <text evidence="2">The sequence shown here is derived from an EMBL/GenBank/DDBJ whole genome shotgun (WGS) entry which is preliminary data.</text>
</comment>
<name>A0A2N5HVU8_9BACI</name>
<dbReference type="OrthoDB" id="2565332at2"/>
<gene>
    <name evidence="2" type="ORF">CVD27_01970</name>
</gene>
<keyword evidence="3" id="KW-1185">Reference proteome</keyword>
<dbReference type="AlphaFoldDB" id="A0A2N5HVU8"/>
<protein>
    <submittedName>
        <fullName evidence="2">Uncharacterized protein</fullName>
    </submittedName>
</protein>
<dbReference type="RefSeq" id="WP_101646209.1">
    <property type="nucleotide sequence ID" value="NZ_PGVE01000012.1"/>
</dbReference>
<feature type="region of interest" description="Disordered" evidence="1">
    <location>
        <begin position="300"/>
        <end position="320"/>
    </location>
</feature>
<feature type="compositionally biased region" description="Basic residues" evidence="1">
    <location>
        <begin position="266"/>
        <end position="278"/>
    </location>
</feature>
<evidence type="ECO:0000313" key="3">
    <source>
        <dbReference type="Proteomes" id="UP000234950"/>
    </source>
</evidence>
<accession>A0A2N5HVU8</accession>